<protein>
    <submittedName>
        <fullName evidence="2">Unannotated protein</fullName>
    </submittedName>
</protein>
<evidence type="ECO:0000313" key="2">
    <source>
        <dbReference type="EMBL" id="CAB4939550.1"/>
    </source>
</evidence>
<accession>A0A6J7J8U5</accession>
<gene>
    <name evidence="1" type="ORF">UFOPK3139_01225</name>
    <name evidence="2" type="ORF">UFOPK3543_03164</name>
</gene>
<dbReference type="EMBL" id="CAFABA010000042">
    <property type="protein sequence ID" value="CAB4828621.1"/>
    <property type="molecule type" value="Genomic_DNA"/>
</dbReference>
<proteinExistence type="predicted"/>
<dbReference type="AlphaFoldDB" id="A0A6J7J8U5"/>
<evidence type="ECO:0000313" key="1">
    <source>
        <dbReference type="EMBL" id="CAB4828621.1"/>
    </source>
</evidence>
<dbReference type="EMBL" id="CAFBMH010000216">
    <property type="protein sequence ID" value="CAB4939550.1"/>
    <property type="molecule type" value="Genomic_DNA"/>
</dbReference>
<sequence length="110" mass="11790">MGQQVTVIEKPTSRSGVVRYEINRVLTGMGHESYSGAPDAGSVRPPDVLARRLFGRGGIKTVHINGSVITIELAETGTEGIQQIIEGLYTYYLPGVLPPTDEELLGPPAE</sequence>
<reference evidence="2" key="1">
    <citation type="submission" date="2020-05" db="EMBL/GenBank/DDBJ databases">
        <authorList>
            <person name="Chiriac C."/>
            <person name="Salcher M."/>
            <person name="Ghai R."/>
            <person name="Kavagutti S V."/>
        </authorList>
    </citation>
    <scope>NUCLEOTIDE SEQUENCE</scope>
</reference>
<organism evidence="2">
    <name type="scientific">freshwater metagenome</name>
    <dbReference type="NCBI Taxonomy" id="449393"/>
    <lineage>
        <taxon>unclassified sequences</taxon>
        <taxon>metagenomes</taxon>
        <taxon>ecological metagenomes</taxon>
    </lineage>
</organism>
<name>A0A6J7J8U5_9ZZZZ</name>